<dbReference type="PROSITE" id="PS50011">
    <property type="entry name" value="PROTEIN_KINASE_DOM"/>
    <property type="match status" value="1"/>
</dbReference>
<evidence type="ECO:0000256" key="5">
    <source>
        <dbReference type="ARBA" id="ARBA00022984"/>
    </source>
</evidence>
<feature type="compositionally biased region" description="Low complexity" evidence="9">
    <location>
        <begin position="906"/>
        <end position="917"/>
    </location>
</feature>
<dbReference type="SUPFAM" id="SSF49785">
    <property type="entry name" value="Galactose-binding domain-like"/>
    <property type="match status" value="1"/>
</dbReference>
<feature type="transmembrane region" description="Helical" evidence="10">
    <location>
        <begin position="216"/>
        <end position="236"/>
    </location>
</feature>
<dbReference type="InterPro" id="IPR051050">
    <property type="entry name" value="Lipid_II_flippase_MurJ/MviN"/>
</dbReference>
<feature type="transmembrane region" description="Helical" evidence="10">
    <location>
        <begin position="1028"/>
        <end position="1047"/>
    </location>
</feature>
<dbReference type="InterPro" id="IPR000719">
    <property type="entry name" value="Prot_kinase_dom"/>
</dbReference>
<feature type="transmembrane region" description="Helical" evidence="10">
    <location>
        <begin position="414"/>
        <end position="436"/>
    </location>
</feature>
<evidence type="ECO:0000313" key="14">
    <source>
        <dbReference type="Proteomes" id="UP000292373"/>
    </source>
</evidence>
<evidence type="ECO:0000256" key="1">
    <source>
        <dbReference type="ARBA" id="ARBA00004651"/>
    </source>
</evidence>
<feature type="transmembrane region" description="Helical" evidence="10">
    <location>
        <begin position="142"/>
        <end position="163"/>
    </location>
</feature>
<reference evidence="13 14" key="1">
    <citation type="submission" date="2019-01" db="EMBL/GenBank/DDBJ databases">
        <title>Lactibacter flavus gen. nov., sp. nov., a novel bacterium of the family Propionibacteriaceae isolated from raw milk and dairy products.</title>
        <authorList>
            <person name="Huptas C."/>
            <person name="Wenning M."/>
            <person name="Breitenwieser F."/>
            <person name="Doll E."/>
            <person name="Von Neubeck M."/>
            <person name="Busse H.-J."/>
            <person name="Scherer S."/>
        </authorList>
    </citation>
    <scope>NUCLEOTIDE SEQUENCE [LARGE SCALE GENOMIC DNA]</scope>
    <source>
        <strain evidence="13 14">KCTC 33808</strain>
    </source>
</reference>
<feature type="transmembrane region" description="Helical" evidence="10">
    <location>
        <begin position="299"/>
        <end position="321"/>
    </location>
</feature>
<dbReference type="InterPro" id="IPR000421">
    <property type="entry name" value="FA58C"/>
</dbReference>
<dbReference type="GO" id="GO:0015648">
    <property type="term" value="F:lipid-linked peptidoglycan transporter activity"/>
    <property type="evidence" value="ECO:0007669"/>
    <property type="project" value="TreeGrafter"/>
</dbReference>
<feature type="domain" description="Protein kinase" evidence="11">
    <location>
        <begin position="606"/>
        <end position="841"/>
    </location>
</feature>
<accession>A0A4Q9KCD7</accession>
<feature type="transmembrane region" description="Helical" evidence="10">
    <location>
        <begin position="507"/>
        <end position="529"/>
    </location>
</feature>
<evidence type="ECO:0000256" key="4">
    <source>
        <dbReference type="ARBA" id="ARBA00022960"/>
    </source>
</evidence>
<evidence type="ECO:0000256" key="6">
    <source>
        <dbReference type="ARBA" id="ARBA00022989"/>
    </source>
</evidence>
<dbReference type="CDD" id="cd13973">
    <property type="entry name" value="PK_MviN-like"/>
    <property type="match status" value="1"/>
</dbReference>
<name>A0A4Q9KCD7_9ACTN</name>
<dbReference type="SUPFAM" id="SSF56112">
    <property type="entry name" value="Protein kinase-like (PK-like)"/>
    <property type="match status" value="1"/>
</dbReference>
<evidence type="ECO:0000256" key="2">
    <source>
        <dbReference type="ARBA" id="ARBA00022475"/>
    </source>
</evidence>
<keyword evidence="4" id="KW-0133">Cell shape</keyword>
<dbReference type="GO" id="GO:0005524">
    <property type="term" value="F:ATP binding"/>
    <property type="evidence" value="ECO:0007669"/>
    <property type="project" value="InterPro"/>
</dbReference>
<dbReference type="GO" id="GO:0034204">
    <property type="term" value="P:lipid translocation"/>
    <property type="evidence" value="ECO:0007669"/>
    <property type="project" value="TreeGrafter"/>
</dbReference>
<evidence type="ECO:0000256" key="8">
    <source>
        <dbReference type="ARBA" id="ARBA00023170"/>
    </source>
</evidence>
<feature type="transmembrane region" description="Helical" evidence="10">
    <location>
        <begin position="257"/>
        <end position="279"/>
    </location>
</feature>
<dbReference type="AlphaFoldDB" id="A0A4Q9KCD7"/>
<feature type="transmembrane region" description="Helical" evidence="10">
    <location>
        <begin position="342"/>
        <end position="365"/>
    </location>
</feature>
<evidence type="ECO:0000256" key="3">
    <source>
        <dbReference type="ARBA" id="ARBA00022692"/>
    </source>
</evidence>
<keyword evidence="6 10" id="KW-1133">Transmembrane helix</keyword>
<dbReference type="Gene3D" id="1.10.510.10">
    <property type="entry name" value="Transferase(Phosphotransferase) domain 1"/>
    <property type="match status" value="1"/>
</dbReference>
<comment type="caution">
    <text evidence="13">The sequence shown here is derived from an EMBL/GenBank/DDBJ whole genome shotgun (WGS) entry which is preliminary data.</text>
</comment>
<dbReference type="Gene3D" id="2.60.120.260">
    <property type="entry name" value="Galactose-binding domain-like"/>
    <property type="match status" value="1"/>
</dbReference>
<dbReference type="PRINTS" id="PR01806">
    <property type="entry name" value="VIRFACTRMVIN"/>
</dbReference>
<dbReference type="GO" id="GO:0005886">
    <property type="term" value="C:plasma membrane"/>
    <property type="evidence" value="ECO:0007669"/>
    <property type="project" value="UniProtKB-SubCell"/>
</dbReference>
<evidence type="ECO:0000313" key="13">
    <source>
        <dbReference type="EMBL" id="TBT83199.1"/>
    </source>
</evidence>
<dbReference type="GO" id="GO:0009252">
    <property type="term" value="P:peptidoglycan biosynthetic process"/>
    <property type="evidence" value="ECO:0007669"/>
    <property type="project" value="UniProtKB-KW"/>
</dbReference>
<dbReference type="InterPro" id="IPR008979">
    <property type="entry name" value="Galactose-bd-like_sf"/>
</dbReference>
<keyword evidence="3 10" id="KW-0812">Transmembrane</keyword>
<evidence type="ECO:0000256" key="10">
    <source>
        <dbReference type="SAM" id="Phobius"/>
    </source>
</evidence>
<dbReference type="NCBIfam" id="TIGR01695">
    <property type="entry name" value="murJ_mviN"/>
    <property type="match status" value="1"/>
</dbReference>
<sequence>MADGSAPEAQVSSRRLLNATAVMASGTAISRVLGFVKAMLLVFVFGATTQADTYQVATQVPNSLYMLLAGGALNTVLVPQIVRHTRSDADGGEAFINRIMTAFIAVLLGATILFTVFTPAVLSLWTSGTWRDPAQSGLWQQLVFLGMLTMPQLFFYGAFFLIGQVLNARDKFGPMMWAPILNNVVGIAVLGLYVALWGTTAGGATFTDAQVLTLGLGSTLGIIVQTLALVPAMRAIGFRYRPRWDLKGQGLGATFHLAKWMLGYVLLTNLVQIVVSRLVSDATLASPNAEGAGMAVYNTAYLVWLLPHSLLTVSLATAMLPSASRLAASHDMEGVAAETTRTLRLALTLLVPTAFGFLALGLPFFKVAFGHGTNTQTWPFFGWALMGFALGLIPFTIQYVYLRGFYALEDTRTPFFLQLAISVVNIVLGLALVWAFTNPGTLAARLAIAYSVAYLVGAVITHRALKKHLPALSGSELVRHLTQLVVAITPGAVVAAIVAWFTHGSSALVSAVALVGAGAVALLSFFFIAKRLGVRETTELASVLRRRSAAASDDPSPVQATDAVEATAERTEAALLEYPEPGTPASGTAPYAGPRNQAGDILDQRYRLDQALNRRGSTVTWRGWDLNLSRPVLLHVMDTDEPRVLEILDQARQAAQAVDSRYLRVWDATLDETGEHGSFIVCEYAPGQSLELALAQGPLSDVEAAWIVREVAAGLVSMHAQGLHHRQLNPDTVVITASGNVKIVGFLVEHALHPAPGGDDPERVDVQALGALLYAGLTAHWPGGARYGLRSAPTDAKGRLLVPRQVNRKVSMEFSDIVDRILSPVPRGRATRLETASDIAVALSAVLGGVDAANSLEKRLKYPIEHVRITAPRPPRSDLLASPLAAGAMGPVLNEPAPPAPMPEDSAQVAGASAAASWQPEPDATATHDPFAEPSEPVEEDVLGQEEATGPLRGRTGDRPASPWGAESPLDEPLDEHEEISTQAFWLDDVDDVEDGPSHPFTPIPPPRSAVTVSEQAPSQDPPRRWQALLFALFALVLLASLVVVFVNEFNRSRAVPPAPAAPYALVAARDFDPEADGGDARENPEQARFVMDGDPTTAWTTERYGRSANFNGRKPGAGVIVDLGEVRTVSWVTVDVGAGATSADIRVPTDPDATEPPLRNRDEWRRLDGFTASTGAVQVKLEAPIETRWVLVYLTSMPRDGANYVGAIHEIRVSP</sequence>
<dbReference type="GO" id="GO:0008360">
    <property type="term" value="P:regulation of cell shape"/>
    <property type="evidence" value="ECO:0007669"/>
    <property type="project" value="UniProtKB-KW"/>
</dbReference>
<dbReference type="Proteomes" id="UP000292373">
    <property type="component" value="Unassembled WGS sequence"/>
</dbReference>
<evidence type="ECO:0000256" key="9">
    <source>
        <dbReference type="SAM" id="MobiDB-lite"/>
    </source>
</evidence>
<feature type="transmembrane region" description="Helical" evidence="10">
    <location>
        <begin position="380"/>
        <end position="402"/>
    </location>
</feature>
<feature type="transmembrane region" description="Helical" evidence="10">
    <location>
        <begin position="64"/>
        <end position="82"/>
    </location>
</feature>
<dbReference type="PROSITE" id="PS50022">
    <property type="entry name" value="FA58C_3"/>
    <property type="match status" value="1"/>
</dbReference>
<keyword evidence="5" id="KW-0573">Peptidoglycan synthesis</keyword>
<protein>
    <submittedName>
        <fullName evidence="13">Murein biosynthesis integral membrane protein MurJ</fullName>
    </submittedName>
</protein>
<dbReference type="PANTHER" id="PTHR47019">
    <property type="entry name" value="LIPID II FLIPPASE MURJ"/>
    <property type="match status" value="1"/>
</dbReference>
<keyword evidence="8" id="KW-0675">Receptor</keyword>
<evidence type="ECO:0000256" key="7">
    <source>
        <dbReference type="ARBA" id="ARBA00023136"/>
    </source>
</evidence>
<proteinExistence type="predicted"/>
<dbReference type="Gene3D" id="3.30.200.20">
    <property type="entry name" value="Phosphorylase Kinase, domain 1"/>
    <property type="match status" value="1"/>
</dbReference>
<dbReference type="PANTHER" id="PTHR47019:SF1">
    <property type="entry name" value="LIPID II FLIPPASE MURJ"/>
    <property type="match status" value="1"/>
</dbReference>
<evidence type="ECO:0000259" key="11">
    <source>
        <dbReference type="PROSITE" id="PS50011"/>
    </source>
</evidence>
<keyword evidence="14" id="KW-1185">Reference proteome</keyword>
<dbReference type="SMART" id="SM00220">
    <property type="entry name" value="S_TKc"/>
    <property type="match status" value="1"/>
</dbReference>
<gene>
    <name evidence="13" type="primary">murJ</name>
    <name evidence="13" type="ORF">ET989_12035</name>
</gene>
<dbReference type="OrthoDB" id="9786339at2"/>
<dbReference type="EMBL" id="SDMQ01000013">
    <property type="protein sequence ID" value="TBT83199.1"/>
    <property type="molecule type" value="Genomic_DNA"/>
</dbReference>
<dbReference type="Pfam" id="PF03023">
    <property type="entry name" value="MurJ"/>
    <property type="match status" value="1"/>
</dbReference>
<feature type="transmembrane region" description="Helical" evidence="10">
    <location>
        <begin position="175"/>
        <end position="196"/>
    </location>
</feature>
<keyword evidence="7 10" id="KW-0472">Membrane</keyword>
<keyword evidence="2" id="KW-1003">Cell membrane</keyword>
<feature type="transmembrane region" description="Helical" evidence="10">
    <location>
        <begin position="21"/>
        <end position="44"/>
    </location>
</feature>
<organism evidence="13 14">
    <name type="scientific">Propioniciclava sinopodophylli</name>
    <dbReference type="NCBI Taxonomy" id="1837344"/>
    <lineage>
        <taxon>Bacteria</taxon>
        <taxon>Bacillati</taxon>
        <taxon>Actinomycetota</taxon>
        <taxon>Actinomycetes</taxon>
        <taxon>Propionibacteriales</taxon>
        <taxon>Propionibacteriaceae</taxon>
        <taxon>Propioniciclava</taxon>
    </lineage>
</organism>
<dbReference type="InterPro" id="IPR004268">
    <property type="entry name" value="MurJ"/>
</dbReference>
<feature type="region of interest" description="Disordered" evidence="9">
    <location>
        <begin position="990"/>
        <end position="1019"/>
    </location>
</feature>
<dbReference type="RefSeq" id="WP_131169307.1">
    <property type="nucleotide sequence ID" value="NZ_SDMQ01000013.1"/>
</dbReference>
<comment type="subcellular location">
    <subcellularLocation>
        <location evidence="1">Cell membrane</location>
        <topology evidence="1">Multi-pass membrane protein</topology>
    </subcellularLocation>
</comment>
<feature type="region of interest" description="Disordered" evidence="9">
    <location>
        <begin position="890"/>
        <end position="976"/>
    </location>
</feature>
<evidence type="ECO:0000259" key="12">
    <source>
        <dbReference type="PROSITE" id="PS50022"/>
    </source>
</evidence>
<feature type="transmembrane region" description="Helical" evidence="10">
    <location>
        <begin position="102"/>
        <end position="122"/>
    </location>
</feature>
<dbReference type="GO" id="GO:0004672">
    <property type="term" value="F:protein kinase activity"/>
    <property type="evidence" value="ECO:0007669"/>
    <property type="project" value="InterPro"/>
</dbReference>
<dbReference type="CDD" id="cd13123">
    <property type="entry name" value="MATE_MurJ_like"/>
    <property type="match status" value="1"/>
</dbReference>
<feature type="domain" description="F5/8 type C" evidence="12">
    <location>
        <begin position="1055"/>
        <end position="1193"/>
    </location>
</feature>
<feature type="transmembrane region" description="Helical" evidence="10">
    <location>
        <begin position="442"/>
        <end position="460"/>
    </location>
</feature>
<dbReference type="InterPro" id="IPR011009">
    <property type="entry name" value="Kinase-like_dom_sf"/>
</dbReference>
<feature type="transmembrane region" description="Helical" evidence="10">
    <location>
        <begin position="481"/>
        <end position="501"/>
    </location>
</feature>